<organism evidence="3 4">
    <name type="scientific">Xylaria bambusicola</name>
    <dbReference type="NCBI Taxonomy" id="326684"/>
    <lineage>
        <taxon>Eukaryota</taxon>
        <taxon>Fungi</taxon>
        <taxon>Dikarya</taxon>
        <taxon>Ascomycota</taxon>
        <taxon>Pezizomycotina</taxon>
        <taxon>Sordariomycetes</taxon>
        <taxon>Xylariomycetidae</taxon>
        <taxon>Xylariales</taxon>
        <taxon>Xylariaceae</taxon>
        <taxon>Xylaria</taxon>
    </lineage>
</organism>
<dbReference type="PANTHER" id="PTHR24078">
    <property type="entry name" value="DNAJ HOMOLOG SUBFAMILY C MEMBER"/>
    <property type="match status" value="1"/>
</dbReference>
<dbReference type="PANTHER" id="PTHR24078:SF553">
    <property type="entry name" value="DNAJ HOMOLOG SUBFAMILY B MEMBER 5"/>
    <property type="match status" value="1"/>
</dbReference>
<dbReference type="PRINTS" id="PR00625">
    <property type="entry name" value="JDOMAIN"/>
</dbReference>
<gene>
    <name evidence="3" type="ORF">RRF57_006664</name>
</gene>
<evidence type="ECO:0000313" key="4">
    <source>
        <dbReference type="Proteomes" id="UP001305414"/>
    </source>
</evidence>
<dbReference type="InterPro" id="IPR008971">
    <property type="entry name" value="HSP40/DnaJ_pept-bd"/>
</dbReference>
<sequence>MASSTIIITIPVAILSLAYFIRALREASKTDPSNQAFHWAQQPLSPTSNHFSRSISIIMVKETKLYDQLGIKPDATQDEIKKAYRKAALKYHPDKNKDNPAAAEKFKECSQAYEILSDPEKRKIYDQYGLEYLLRARGASFAGGQMPSGFNNFDFGSGGIPTGARSFHFTTNGGGNPFNFSNPENIFAEFMRGGGAGLGDDDDFANIFGGSIPRASTGRSSRMRGYPGGNPYQGGATRDAAPEVTTVERALPLTLEELFNGITKKMKIKRKTFDESGKRTTSDQVLEVPIKPGLKKGSKIKFKGVGDQEEGGKQDLHFIVEEKPHPLFVRDGDDLIHTVELDLKEALTGWKRTVTTIDGKQINLEKGGPTGPGMTDSYPGLGMPISKKPNERGNFIIKYNVKFPTYLTPQQKQQLKDIL</sequence>
<keyword evidence="1" id="KW-0143">Chaperone</keyword>
<dbReference type="SUPFAM" id="SSF46565">
    <property type="entry name" value="Chaperone J-domain"/>
    <property type="match status" value="1"/>
</dbReference>
<dbReference type="InterPro" id="IPR001623">
    <property type="entry name" value="DnaJ_domain"/>
</dbReference>
<evidence type="ECO:0000256" key="1">
    <source>
        <dbReference type="ARBA" id="ARBA00023186"/>
    </source>
</evidence>
<dbReference type="InterPro" id="IPR051339">
    <property type="entry name" value="DnaJ_subfamily_B"/>
</dbReference>
<name>A0AAN7UZM3_9PEZI</name>
<dbReference type="Pfam" id="PF00226">
    <property type="entry name" value="DnaJ"/>
    <property type="match status" value="1"/>
</dbReference>
<dbReference type="InterPro" id="IPR036869">
    <property type="entry name" value="J_dom_sf"/>
</dbReference>
<comment type="caution">
    <text evidence="3">The sequence shown here is derived from an EMBL/GenBank/DDBJ whole genome shotgun (WGS) entry which is preliminary data.</text>
</comment>
<dbReference type="EMBL" id="JAWHQM010000018">
    <property type="protein sequence ID" value="KAK5630949.1"/>
    <property type="molecule type" value="Genomic_DNA"/>
</dbReference>
<dbReference type="FunFam" id="2.60.260.20:FF:000002">
    <property type="entry name" value="Dnaj homolog subfamily b member"/>
    <property type="match status" value="1"/>
</dbReference>
<dbReference type="CDD" id="cd10747">
    <property type="entry name" value="DnaJ_C"/>
    <property type="match status" value="1"/>
</dbReference>
<dbReference type="GO" id="GO:0006413">
    <property type="term" value="P:translational initiation"/>
    <property type="evidence" value="ECO:0007669"/>
    <property type="project" value="TreeGrafter"/>
</dbReference>
<dbReference type="GO" id="GO:0051082">
    <property type="term" value="F:unfolded protein binding"/>
    <property type="evidence" value="ECO:0007669"/>
    <property type="project" value="InterPro"/>
</dbReference>
<evidence type="ECO:0000313" key="3">
    <source>
        <dbReference type="EMBL" id="KAK5630949.1"/>
    </source>
</evidence>
<dbReference type="FunFam" id="2.60.260.20:FF:000013">
    <property type="entry name" value="DnaJ subfamily B member 11"/>
    <property type="match status" value="1"/>
</dbReference>
<dbReference type="Pfam" id="PF01556">
    <property type="entry name" value="DnaJ_C"/>
    <property type="match status" value="1"/>
</dbReference>
<protein>
    <recommendedName>
        <fullName evidence="2">J domain-containing protein</fullName>
    </recommendedName>
</protein>
<dbReference type="PROSITE" id="PS50076">
    <property type="entry name" value="DNAJ_2"/>
    <property type="match status" value="1"/>
</dbReference>
<dbReference type="Gene3D" id="1.10.287.110">
    <property type="entry name" value="DnaJ domain"/>
    <property type="match status" value="1"/>
</dbReference>
<dbReference type="GO" id="GO:0051087">
    <property type="term" value="F:protein-folding chaperone binding"/>
    <property type="evidence" value="ECO:0007669"/>
    <property type="project" value="TreeGrafter"/>
</dbReference>
<dbReference type="CDD" id="cd06257">
    <property type="entry name" value="DnaJ"/>
    <property type="match status" value="1"/>
</dbReference>
<dbReference type="GO" id="GO:0006457">
    <property type="term" value="P:protein folding"/>
    <property type="evidence" value="ECO:0007669"/>
    <property type="project" value="InterPro"/>
</dbReference>
<dbReference type="Gene3D" id="2.60.260.20">
    <property type="entry name" value="Urease metallochaperone UreE, N-terminal domain"/>
    <property type="match status" value="2"/>
</dbReference>
<dbReference type="FunFam" id="1.10.287.110:FF:000136">
    <property type="entry name" value="DnaJ domain-containing protein Psi"/>
    <property type="match status" value="1"/>
</dbReference>
<dbReference type="AlphaFoldDB" id="A0AAN7UZM3"/>
<keyword evidence="4" id="KW-1185">Reference proteome</keyword>
<proteinExistence type="predicted"/>
<dbReference type="GO" id="GO:0005829">
    <property type="term" value="C:cytosol"/>
    <property type="evidence" value="ECO:0007669"/>
    <property type="project" value="TreeGrafter"/>
</dbReference>
<reference evidence="3 4" key="1">
    <citation type="submission" date="2023-10" db="EMBL/GenBank/DDBJ databases">
        <title>Draft genome sequence of Xylaria bambusicola isolate GMP-LS, the root and basal stem rot pathogen of sugarcane in Indonesia.</title>
        <authorList>
            <person name="Selvaraj P."/>
            <person name="Muralishankar V."/>
            <person name="Muruganantham S."/>
            <person name="Sp S."/>
            <person name="Haryani S."/>
            <person name="Lau K.J.X."/>
            <person name="Naqvi N.I."/>
        </authorList>
    </citation>
    <scope>NUCLEOTIDE SEQUENCE [LARGE SCALE GENOMIC DNA]</scope>
    <source>
        <strain evidence="3">GMP-LS</strain>
    </source>
</reference>
<dbReference type="SUPFAM" id="SSF49493">
    <property type="entry name" value="HSP40/DnaJ peptide-binding domain"/>
    <property type="match status" value="2"/>
</dbReference>
<dbReference type="Proteomes" id="UP001305414">
    <property type="component" value="Unassembled WGS sequence"/>
</dbReference>
<dbReference type="SMART" id="SM00271">
    <property type="entry name" value="DnaJ"/>
    <property type="match status" value="1"/>
</dbReference>
<accession>A0AAN7UZM3</accession>
<dbReference type="InterPro" id="IPR002939">
    <property type="entry name" value="DnaJ_C"/>
</dbReference>
<feature type="domain" description="J" evidence="2">
    <location>
        <begin position="64"/>
        <end position="129"/>
    </location>
</feature>
<evidence type="ECO:0000259" key="2">
    <source>
        <dbReference type="PROSITE" id="PS50076"/>
    </source>
</evidence>